<dbReference type="Gene3D" id="1.25.40.10">
    <property type="entry name" value="Tetratricopeptide repeat domain"/>
    <property type="match status" value="3"/>
</dbReference>
<dbReference type="AlphaFoldDB" id="A0A9P1BQC1"/>
<name>A0A9P1BQC1_9DINO</name>
<proteinExistence type="predicted"/>
<gene>
    <name evidence="1" type="ORF">C1SCF055_LOCUS4777</name>
</gene>
<dbReference type="EMBL" id="CAMXCT010000280">
    <property type="protein sequence ID" value="CAI3976568.1"/>
    <property type="molecule type" value="Genomic_DNA"/>
</dbReference>
<dbReference type="PANTHER" id="PTHR47938:SF35">
    <property type="entry name" value="PENTATRICOPEPTIDE REPEAT-CONTAINING PROTEIN 4, MITOCHONDRIAL-RELATED"/>
    <property type="match status" value="1"/>
</dbReference>
<sequence>MPEWQLHAGANVFQCTAAISGSGDWRGALHILRAMLHHVVRPTVVSYNASLNLHPQSAWQRATQLAAGAAQLDAISYNALMQSCGEKWLTSLWILWTLQVTSIEADDYTYNSAMKSLSATGQWERSQQLVELCLQTGRPDHVTFNTLLTSCSRGRCWHVALYTLKLSEQIHGDMSAVGLRAAVSACARGGGRWVRAMSLVARIKDLHLELSPVSLGALLSAVKGSESAGAWRRAWWMMQCHAGQSSHLILYNSAMACSPWAASWTLLKRLATPNVISFSTAIRAAGPWPLTLNVLEQMLVCRFVPNRICCNGAIDACRQHGQWQRACLLTMEDSEDSSLIFTADSCSAAGQWLQARGLLQAMWDRGSQVSQVAITVCGAGSWKLGQLMIRSFVLHHLRADLVSYNSLLPAEWCQQLELMGGMSSVLLTPDATSRSSSMLGCEKASAWRHAICLAVEYELVTQNAAMAASARACDWRLQLDLLKQMPRQGLQGDVLSCNVAIDACQKCSRWAETLQLLGNFVDELSFKVAMAACEKMARWQQLLTLLTEMRTSRMAVNAWTYEMAANLCESPLPLPQLLEELEELAQGGMSHG</sequence>
<reference evidence="1" key="1">
    <citation type="submission" date="2022-10" db="EMBL/GenBank/DDBJ databases">
        <authorList>
            <person name="Chen Y."/>
            <person name="Dougan E. K."/>
            <person name="Chan C."/>
            <person name="Rhodes N."/>
            <person name="Thang M."/>
        </authorList>
    </citation>
    <scope>NUCLEOTIDE SEQUENCE</scope>
</reference>
<dbReference type="GO" id="GO:0003729">
    <property type="term" value="F:mRNA binding"/>
    <property type="evidence" value="ECO:0007669"/>
    <property type="project" value="TreeGrafter"/>
</dbReference>
<evidence type="ECO:0000313" key="1">
    <source>
        <dbReference type="EMBL" id="CAI3976568.1"/>
    </source>
</evidence>
<dbReference type="InterPro" id="IPR011990">
    <property type="entry name" value="TPR-like_helical_dom_sf"/>
</dbReference>
<dbReference type="EMBL" id="CAMXCT030000280">
    <property type="protein sequence ID" value="CAL4763880.1"/>
    <property type="molecule type" value="Genomic_DNA"/>
</dbReference>
<keyword evidence="3" id="KW-1185">Reference proteome</keyword>
<organism evidence="1">
    <name type="scientific">Cladocopium goreaui</name>
    <dbReference type="NCBI Taxonomy" id="2562237"/>
    <lineage>
        <taxon>Eukaryota</taxon>
        <taxon>Sar</taxon>
        <taxon>Alveolata</taxon>
        <taxon>Dinophyceae</taxon>
        <taxon>Suessiales</taxon>
        <taxon>Symbiodiniaceae</taxon>
        <taxon>Cladocopium</taxon>
    </lineage>
</organism>
<dbReference type="OrthoDB" id="437097at2759"/>
<evidence type="ECO:0000313" key="2">
    <source>
        <dbReference type="EMBL" id="CAL4763880.1"/>
    </source>
</evidence>
<evidence type="ECO:0000313" key="3">
    <source>
        <dbReference type="Proteomes" id="UP001152797"/>
    </source>
</evidence>
<accession>A0A9P1BQC1</accession>
<reference evidence="2 3" key="2">
    <citation type="submission" date="2024-05" db="EMBL/GenBank/DDBJ databases">
        <authorList>
            <person name="Chen Y."/>
            <person name="Shah S."/>
            <person name="Dougan E. K."/>
            <person name="Thang M."/>
            <person name="Chan C."/>
        </authorList>
    </citation>
    <scope>NUCLEOTIDE SEQUENCE [LARGE SCALE GENOMIC DNA]</scope>
</reference>
<dbReference type="EMBL" id="CAMXCT020000280">
    <property type="protein sequence ID" value="CAL1129943.1"/>
    <property type="molecule type" value="Genomic_DNA"/>
</dbReference>
<dbReference type="PANTHER" id="PTHR47938">
    <property type="entry name" value="RESPIRATORY COMPLEX I CHAPERONE (CIA84), PUTATIVE (AFU_ORTHOLOGUE AFUA_2G06020)-RELATED"/>
    <property type="match status" value="1"/>
</dbReference>
<dbReference type="Proteomes" id="UP001152797">
    <property type="component" value="Unassembled WGS sequence"/>
</dbReference>
<comment type="caution">
    <text evidence="1">The sequence shown here is derived from an EMBL/GenBank/DDBJ whole genome shotgun (WGS) entry which is preliminary data.</text>
</comment>
<protein>
    <submittedName>
        <fullName evidence="2">Pentacotripeptide-repeat region of PRORP domain-containing protein</fullName>
    </submittedName>
</protein>